<dbReference type="AlphaFoldDB" id="A0A8S3YU32"/>
<feature type="non-terminal residue" evidence="2">
    <location>
        <position position="438"/>
    </location>
</feature>
<protein>
    <submittedName>
        <fullName evidence="2">Uncharacterized protein</fullName>
    </submittedName>
</protein>
<dbReference type="Proteomes" id="UP000678393">
    <property type="component" value="Unassembled WGS sequence"/>
</dbReference>
<name>A0A8S3YU32_9EUPU</name>
<reference evidence="2" key="1">
    <citation type="submission" date="2021-04" db="EMBL/GenBank/DDBJ databases">
        <authorList>
            <consortium name="Molecular Ecology Group"/>
        </authorList>
    </citation>
    <scope>NUCLEOTIDE SEQUENCE</scope>
</reference>
<evidence type="ECO:0000313" key="3">
    <source>
        <dbReference type="Proteomes" id="UP000678393"/>
    </source>
</evidence>
<feature type="compositionally biased region" description="Basic and acidic residues" evidence="1">
    <location>
        <begin position="122"/>
        <end position="134"/>
    </location>
</feature>
<evidence type="ECO:0000256" key="1">
    <source>
        <dbReference type="SAM" id="MobiDB-lite"/>
    </source>
</evidence>
<proteinExistence type="predicted"/>
<dbReference type="OrthoDB" id="10279507at2759"/>
<accession>A0A8S3YU32</accession>
<dbReference type="EMBL" id="CAJHNH020000604">
    <property type="protein sequence ID" value="CAG5118771.1"/>
    <property type="molecule type" value="Genomic_DNA"/>
</dbReference>
<organism evidence="2 3">
    <name type="scientific">Candidula unifasciata</name>
    <dbReference type="NCBI Taxonomy" id="100452"/>
    <lineage>
        <taxon>Eukaryota</taxon>
        <taxon>Metazoa</taxon>
        <taxon>Spiralia</taxon>
        <taxon>Lophotrochozoa</taxon>
        <taxon>Mollusca</taxon>
        <taxon>Gastropoda</taxon>
        <taxon>Heterobranchia</taxon>
        <taxon>Euthyneura</taxon>
        <taxon>Panpulmonata</taxon>
        <taxon>Eupulmonata</taxon>
        <taxon>Stylommatophora</taxon>
        <taxon>Helicina</taxon>
        <taxon>Helicoidea</taxon>
        <taxon>Geomitridae</taxon>
        <taxon>Candidula</taxon>
    </lineage>
</organism>
<evidence type="ECO:0000313" key="2">
    <source>
        <dbReference type="EMBL" id="CAG5118771.1"/>
    </source>
</evidence>
<sequence>DVLHICKGTWTVEKQTLTVVPFFDSFKEPFKQQLNRLIEINNTAVQAKRGDTSVVPHKESVNRPTLMLKPSEIPFKVSHNDANASVKTLQNTTKNHSESKGLQRTFSSSSSMSSVSDFTAGEEDRKAVSRTGRKDDIKSAKPVLEHPYILTLLHLLKFEIAVHEKYNMVKLTICESNWEVEITGPVASLKMIQKLLTEEDELDHPALTETFLGNDGALQDLKTFIDSAGLYVNIVDTQGKPFLQVTDGEERKETFHDFIFTLVVSKQCSPLPSRECQKQTEWMEFVKSFEDTYTHQHIFVEDTSVTLVCLASRSQEMDFMVNIINNTICKLNRDLRPLPNPDHISQSSKWPDEGIQSLGNASSVGRKESSEFKKTICIGNSVLLWILNVLNLKGSLRQVTDDLDVDIDEKEEEIFISGSKELFQKLKSVLLKEDKKVI</sequence>
<feature type="compositionally biased region" description="Low complexity" evidence="1">
    <location>
        <begin position="107"/>
        <end position="116"/>
    </location>
</feature>
<keyword evidence="3" id="KW-1185">Reference proteome</keyword>
<feature type="region of interest" description="Disordered" evidence="1">
    <location>
        <begin position="90"/>
        <end position="134"/>
    </location>
</feature>
<comment type="caution">
    <text evidence="2">The sequence shown here is derived from an EMBL/GenBank/DDBJ whole genome shotgun (WGS) entry which is preliminary data.</text>
</comment>
<gene>
    <name evidence="2" type="ORF">CUNI_LOCUS4329</name>
</gene>